<dbReference type="VEuPathDB" id="VectorBase:GPPI040660"/>
<protein>
    <recommendedName>
        <fullName evidence="5">Transmembrane protein</fullName>
    </recommendedName>
</protein>
<proteinExistence type="predicted"/>
<keyword evidence="2" id="KW-0472">Membrane</keyword>
<keyword evidence="2" id="KW-1133">Transmembrane helix</keyword>
<dbReference type="EMBL" id="JXJN01020542">
    <property type="status" value="NOT_ANNOTATED_CDS"/>
    <property type="molecule type" value="Genomic_DNA"/>
</dbReference>
<feature type="coiled-coil region" evidence="1">
    <location>
        <begin position="46"/>
        <end position="76"/>
    </location>
</feature>
<evidence type="ECO:0000313" key="3">
    <source>
        <dbReference type="EnsemblMetazoa" id="GPPI040660-PA"/>
    </source>
</evidence>
<sequence>MKGMTSCLRGMDSDLENSKNINTRIKLLDGTQDKAFEESDLDGCRENDIETEIDQHQKQQQQKNNQEKRARTLNNDCVLKLYRVSIATAAVAVGCTLTRCFCCCGSCANNVSFFFFVIVVIIIVSFIFPASDKWVALINKDSERAWICVNVVHTTSSVVPAGITSSVYPEILNLFLTSSISCEPSLEFNRIRRTRHKHIVDKHI</sequence>
<dbReference type="Proteomes" id="UP000092460">
    <property type="component" value="Unassembled WGS sequence"/>
</dbReference>
<keyword evidence="1" id="KW-0175">Coiled coil</keyword>
<dbReference type="EnsemblMetazoa" id="GPPI040660-RA">
    <property type="protein sequence ID" value="GPPI040660-PA"/>
    <property type="gene ID" value="GPPI040660"/>
</dbReference>
<dbReference type="EMBL" id="JXJN01020541">
    <property type="status" value="NOT_ANNOTATED_CDS"/>
    <property type="molecule type" value="Genomic_DNA"/>
</dbReference>
<feature type="transmembrane region" description="Helical" evidence="2">
    <location>
        <begin position="111"/>
        <end position="130"/>
    </location>
</feature>
<organism evidence="3 4">
    <name type="scientific">Glossina palpalis gambiensis</name>
    <dbReference type="NCBI Taxonomy" id="67801"/>
    <lineage>
        <taxon>Eukaryota</taxon>
        <taxon>Metazoa</taxon>
        <taxon>Ecdysozoa</taxon>
        <taxon>Arthropoda</taxon>
        <taxon>Hexapoda</taxon>
        <taxon>Insecta</taxon>
        <taxon>Pterygota</taxon>
        <taxon>Neoptera</taxon>
        <taxon>Endopterygota</taxon>
        <taxon>Diptera</taxon>
        <taxon>Brachycera</taxon>
        <taxon>Muscomorpha</taxon>
        <taxon>Hippoboscoidea</taxon>
        <taxon>Glossinidae</taxon>
        <taxon>Glossina</taxon>
    </lineage>
</organism>
<evidence type="ECO:0000313" key="4">
    <source>
        <dbReference type="Proteomes" id="UP000092460"/>
    </source>
</evidence>
<evidence type="ECO:0000256" key="1">
    <source>
        <dbReference type="SAM" id="Coils"/>
    </source>
</evidence>
<keyword evidence="2" id="KW-0812">Transmembrane</keyword>
<keyword evidence="4" id="KW-1185">Reference proteome</keyword>
<name>A0A1B0BU78_9MUSC</name>
<evidence type="ECO:0000256" key="2">
    <source>
        <dbReference type="SAM" id="Phobius"/>
    </source>
</evidence>
<dbReference type="AlphaFoldDB" id="A0A1B0BU78"/>
<accession>A0A1B0BU78</accession>
<reference evidence="4" key="1">
    <citation type="submission" date="2015-01" db="EMBL/GenBank/DDBJ databases">
        <authorList>
            <person name="Aksoy S."/>
            <person name="Warren W."/>
            <person name="Wilson R.K."/>
        </authorList>
    </citation>
    <scope>NUCLEOTIDE SEQUENCE [LARGE SCALE GENOMIC DNA]</scope>
    <source>
        <strain evidence="4">IAEA</strain>
    </source>
</reference>
<evidence type="ECO:0008006" key="5">
    <source>
        <dbReference type="Google" id="ProtNLM"/>
    </source>
</evidence>
<reference evidence="3" key="2">
    <citation type="submission" date="2020-05" db="UniProtKB">
        <authorList>
            <consortium name="EnsemblMetazoa"/>
        </authorList>
    </citation>
    <scope>IDENTIFICATION</scope>
    <source>
        <strain evidence="3">IAEA</strain>
    </source>
</reference>